<gene>
    <name evidence="2" type="ORF">H3N35_01700</name>
</gene>
<name>A0ABY7VN80_9GAMM</name>
<dbReference type="Pfam" id="PF08845">
    <property type="entry name" value="SymE_toxin"/>
    <property type="match status" value="1"/>
</dbReference>
<organism evidence="2 3">
    <name type="scientific">Thalassomonas haliotis</name>
    <dbReference type="NCBI Taxonomy" id="485448"/>
    <lineage>
        <taxon>Bacteria</taxon>
        <taxon>Pseudomonadati</taxon>
        <taxon>Pseudomonadota</taxon>
        <taxon>Gammaproteobacteria</taxon>
        <taxon>Alteromonadales</taxon>
        <taxon>Colwelliaceae</taxon>
        <taxon>Thalassomonas</taxon>
    </lineage>
</organism>
<dbReference type="InterPro" id="IPR014944">
    <property type="entry name" value="Toxin_SymE-like"/>
</dbReference>
<protein>
    <submittedName>
        <fullName evidence="2">Type I addiction module toxin, SymE family</fullName>
    </submittedName>
</protein>
<dbReference type="EMBL" id="CP059693">
    <property type="protein sequence ID" value="WDE14366.1"/>
    <property type="molecule type" value="Genomic_DNA"/>
</dbReference>
<reference evidence="2 3" key="1">
    <citation type="journal article" date="2022" name="Mar. Drugs">
        <title>Bioassay-Guided Fractionation Leads to the Detection of Cholic Acid Generated by the Rare Thalassomonas sp.</title>
        <authorList>
            <person name="Pheiffer F."/>
            <person name="Schneider Y.K."/>
            <person name="Hansen E.H."/>
            <person name="Andersen J.H."/>
            <person name="Isaksson J."/>
            <person name="Busche T."/>
            <person name="R C."/>
            <person name="Kalinowski J."/>
            <person name="Zyl L.V."/>
            <person name="Trindade M."/>
        </authorList>
    </citation>
    <scope>NUCLEOTIDE SEQUENCE [LARGE SCALE GENOMIC DNA]</scope>
    <source>
        <strain evidence="2 3">A5K-61T</strain>
    </source>
</reference>
<proteinExistence type="predicted"/>
<evidence type="ECO:0000259" key="1">
    <source>
        <dbReference type="Pfam" id="PF08845"/>
    </source>
</evidence>
<dbReference type="Proteomes" id="UP001215231">
    <property type="component" value="Chromosome"/>
</dbReference>
<accession>A0ABY7VN80</accession>
<keyword evidence="3" id="KW-1185">Reference proteome</keyword>
<evidence type="ECO:0000313" key="3">
    <source>
        <dbReference type="Proteomes" id="UP001215231"/>
    </source>
</evidence>
<feature type="domain" description="Toxin SymE-like" evidence="1">
    <location>
        <begin position="40"/>
        <end position="77"/>
    </location>
</feature>
<sequence length="78" mass="8589">MPEPVSAKVKYPIYRQLTLQKAVCESTVKVRGIGINYAPVNLEPCIVLGGKWLRQAGFLTGQKVSSTVNQQQMIITAK</sequence>
<evidence type="ECO:0000313" key="2">
    <source>
        <dbReference type="EMBL" id="WDE14366.1"/>
    </source>
</evidence>